<sequence>MAQDLRELFKGDKSFNKHEMPSDHEERFLKLLDKKLPQKRKGNSFFILKIAASLLVLVSLGTVFYNSFKNQGNTTVVNVLEAIKNQNSKITLGDISPDLKKIENYYLANINVELAEMEITDDNKKLFDGYVNRLEELNSEYQRLTNELNEVGPNEQTVSALIDNLQLRLQLLYRLKDKLEELKQTENEKFNDQQV</sequence>
<name>A0ABY3YIB8_9FLAO</name>
<proteinExistence type="predicted"/>
<dbReference type="EMBL" id="CP094326">
    <property type="protein sequence ID" value="UNY97590.1"/>
    <property type="molecule type" value="Genomic_DNA"/>
</dbReference>
<accession>A0ABY3YIB8</accession>
<evidence type="ECO:0000313" key="3">
    <source>
        <dbReference type="EMBL" id="UNY97590.1"/>
    </source>
</evidence>
<keyword evidence="2" id="KW-0812">Transmembrane</keyword>
<feature type="coiled-coil region" evidence="1">
    <location>
        <begin position="127"/>
        <end position="189"/>
    </location>
</feature>
<gene>
    <name evidence="3" type="ORF">MQE36_10890</name>
</gene>
<keyword evidence="2" id="KW-1133">Transmembrane helix</keyword>
<evidence type="ECO:0000313" key="4">
    <source>
        <dbReference type="Proteomes" id="UP000829476"/>
    </source>
</evidence>
<dbReference type="RefSeq" id="WP_242936002.1">
    <property type="nucleotide sequence ID" value="NZ_CP094326.1"/>
</dbReference>
<keyword evidence="2" id="KW-0472">Membrane</keyword>
<evidence type="ECO:0000256" key="1">
    <source>
        <dbReference type="SAM" id="Coils"/>
    </source>
</evidence>
<evidence type="ECO:0000256" key="2">
    <source>
        <dbReference type="SAM" id="Phobius"/>
    </source>
</evidence>
<keyword evidence="1" id="KW-0175">Coiled coil</keyword>
<organism evidence="3 4">
    <name type="scientific">Zhouia spongiae</name>
    <dbReference type="NCBI Taxonomy" id="2202721"/>
    <lineage>
        <taxon>Bacteria</taxon>
        <taxon>Pseudomonadati</taxon>
        <taxon>Bacteroidota</taxon>
        <taxon>Flavobacteriia</taxon>
        <taxon>Flavobacteriales</taxon>
        <taxon>Flavobacteriaceae</taxon>
        <taxon>Zhouia</taxon>
    </lineage>
</organism>
<protein>
    <recommendedName>
        <fullName evidence="5">Anti-sigma factor</fullName>
    </recommendedName>
</protein>
<reference evidence="3 4" key="1">
    <citation type="journal article" date="2018" name="Int. J. Syst. Evol. Microbiol.">
        <title>Zhouia spongiae sp. nov., isolated from a marine sponge.</title>
        <authorList>
            <person name="Zhuang L."/>
            <person name="Lin B."/>
            <person name="Qin F."/>
            <person name="Luo L."/>
        </authorList>
    </citation>
    <scope>NUCLEOTIDE SEQUENCE [LARGE SCALE GENOMIC DNA]</scope>
    <source>
        <strain evidence="3 4">HN-Y44</strain>
    </source>
</reference>
<dbReference type="Proteomes" id="UP000829476">
    <property type="component" value="Chromosome"/>
</dbReference>
<evidence type="ECO:0008006" key="5">
    <source>
        <dbReference type="Google" id="ProtNLM"/>
    </source>
</evidence>
<keyword evidence="4" id="KW-1185">Reference proteome</keyword>
<feature type="transmembrane region" description="Helical" evidence="2">
    <location>
        <begin position="45"/>
        <end position="65"/>
    </location>
</feature>